<keyword evidence="2" id="KW-1185">Reference proteome</keyword>
<evidence type="ECO:0000313" key="2">
    <source>
        <dbReference type="Proteomes" id="UP001060215"/>
    </source>
</evidence>
<accession>A0ACC0IHJ5</accession>
<gene>
    <name evidence="1" type="ORF">LOK49_LG03G01869</name>
</gene>
<dbReference type="Proteomes" id="UP001060215">
    <property type="component" value="Chromosome 6"/>
</dbReference>
<evidence type="ECO:0000313" key="1">
    <source>
        <dbReference type="EMBL" id="KAI8023591.1"/>
    </source>
</evidence>
<sequence length="183" mass="20802">MREAKQLLFKLFYEESIQNDVTYTTLIENCSSTEFKNVVALIKGFCMHGLMNEAYRVFESMLQRNCKPSVAVYNVIIHGHCRGGNLQKALDPFKEMMYHGFVPNTVSVIALIKELFKEGRSEDLSQVIENTLRSCRLTDAELAKVLVEVNHKEGNMATVFNVLTEMAKDGLLPNSGETFRTLR</sequence>
<organism evidence="1 2">
    <name type="scientific">Camellia lanceoleosa</name>
    <dbReference type="NCBI Taxonomy" id="1840588"/>
    <lineage>
        <taxon>Eukaryota</taxon>
        <taxon>Viridiplantae</taxon>
        <taxon>Streptophyta</taxon>
        <taxon>Embryophyta</taxon>
        <taxon>Tracheophyta</taxon>
        <taxon>Spermatophyta</taxon>
        <taxon>Magnoliopsida</taxon>
        <taxon>eudicotyledons</taxon>
        <taxon>Gunneridae</taxon>
        <taxon>Pentapetalae</taxon>
        <taxon>asterids</taxon>
        <taxon>Ericales</taxon>
        <taxon>Theaceae</taxon>
        <taxon>Camellia</taxon>
    </lineage>
</organism>
<protein>
    <submittedName>
        <fullName evidence="1">Pentatricopeptide repeat-containing protein</fullName>
    </submittedName>
</protein>
<comment type="caution">
    <text evidence="1">The sequence shown here is derived from an EMBL/GenBank/DDBJ whole genome shotgun (WGS) entry which is preliminary data.</text>
</comment>
<proteinExistence type="predicted"/>
<dbReference type="EMBL" id="CM045763">
    <property type="protein sequence ID" value="KAI8023591.1"/>
    <property type="molecule type" value="Genomic_DNA"/>
</dbReference>
<reference evidence="1 2" key="1">
    <citation type="journal article" date="2022" name="Plant J.">
        <title>Chromosome-level genome of Camellia lanceoleosa provides a valuable resource for understanding genome evolution and self-incompatibility.</title>
        <authorList>
            <person name="Gong W."/>
            <person name="Xiao S."/>
            <person name="Wang L."/>
            <person name="Liao Z."/>
            <person name="Chang Y."/>
            <person name="Mo W."/>
            <person name="Hu G."/>
            <person name="Li W."/>
            <person name="Zhao G."/>
            <person name="Zhu H."/>
            <person name="Hu X."/>
            <person name="Ji K."/>
            <person name="Xiang X."/>
            <person name="Song Q."/>
            <person name="Yuan D."/>
            <person name="Jin S."/>
            <person name="Zhang L."/>
        </authorList>
    </citation>
    <scope>NUCLEOTIDE SEQUENCE [LARGE SCALE GENOMIC DNA]</scope>
    <source>
        <strain evidence="1">SQ_2022a</strain>
    </source>
</reference>
<name>A0ACC0IHJ5_9ERIC</name>